<dbReference type="EMBL" id="LJUI01000098">
    <property type="protein sequence ID" value="KPK67961.1"/>
    <property type="molecule type" value="Genomic_DNA"/>
</dbReference>
<dbReference type="PANTHER" id="PTHR42693:SF33">
    <property type="entry name" value="ARYLSULFATASE"/>
    <property type="match status" value="1"/>
</dbReference>
<feature type="domain" description="Sulfatase N-terminal" evidence="2">
    <location>
        <begin position="5"/>
        <end position="316"/>
    </location>
</feature>
<evidence type="ECO:0000256" key="1">
    <source>
        <dbReference type="ARBA" id="ARBA00008779"/>
    </source>
</evidence>
<sequence>MCKQRNILFLVIDTLRADMCFGEDRPVKTPTIDYLKSQGTSFTQAISVGSVTLTTVSSMLTGLYPFVHGVIANLADVEGLLEPLVLNPKCITLQEILRRSGYHTYAMVTGPLAEYVGLVRGFEEYSHRDWRRETIYTDWGGRLKETIRNRKLKEPWFLFLHLWDVHLPRVVPRSFNRYEYGRNRYERAISCLDHHLQELFDLLDFNETILLIHGDHGENLAFPPLLLRPLFFTKAGRFLNARVHILGKLRYLRRRFATPRLRNRTIGWVAHGDFLLDFLVRVPLIAIGKGIFPEGMIISSQISQVDILPTILDAVGLYDRLDQRIHGRSLMPFVEGKPFPDRPVYLETGRHVAIRTPEWKLIIDKSVPGTSELYNLEKDPVEECNLIGSEEEIALSLGRALREIRSLDFEELSSAPSEIAGGERREIERNLRDMGYL</sequence>
<dbReference type="Pfam" id="PF00884">
    <property type="entry name" value="Sulfatase"/>
    <property type="match status" value="1"/>
</dbReference>
<evidence type="ECO:0000313" key="4">
    <source>
        <dbReference type="Proteomes" id="UP000051717"/>
    </source>
</evidence>
<dbReference type="GO" id="GO:0004065">
    <property type="term" value="F:arylsulfatase activity"/>
    <property type="evidence" value="ECO:0007669"/>
    <property type="project" value="TreeGrafter"/>
</dbReference>
<reference evidence="3 4" key="1">
    <citation type="journal article" date="2015" name="Microbiome">
        <title>Genomic resolution of linkages in carbon, nitrogen, and sulfur cycling among widespread estuary sediment bacteria.</title>
        <authorList>
            <person name="Baker B.J."/>
            <person name="Lazar C.S."/>
            <person name="Teske A.P."/>
            <person name="Dick G.J."/>
        </authorList>
    </citation>
    <scope>NUCLEOTIDE SEQUENCE [LARGE SCALE GENOMIC DNA]</scope>
    <source>
        <strain evidence="3">SM23_40</strain>
    </source>
</reference>
<dbReference type="Proteomes" id="UP000051717">
    <property type="component" value="Unassembled WGS sequence"/>
</dbReference>
<evidence type="ECO:0000259" key="2">
    <source>
        <dbReference type="Pfam" id="PF00884"/>
    </source>
</evidence>
<organism evidence="3 4">
    <name type="scientific">candidate division TA06 bacterium SM23_40</name>
    <dbReference type="NCBI Taxonomy" id="1703774"/>
    <lineage>
        <taxon>Bacteria</taxon>
        <taxon>Bacteria division TA06</taxon>
    </lineage>
</organism>
<dbReference type="SUPFAM" id="SSF53649">
    <property type="entry name" value="Alkaline phosphatase-like"/>
    <property type="match status" value="1"/>
</dbReference>
<dbReference type="AlphaFoldDB" id="A0A0S8G5E9"/>
<dbReference type="InterPro" id="IPR000917">
    <property type="entry name" value="Sulfatase_N"/>
</dbReference>
<dbReference type="Gene3D" id="3.30.1120.10">
    <property type="match status" value="1"/>
</dbReference>
<evidence type="ECO:0000313" key="3">
    <source>
        <dbReference type="EMBL" id="KPK67961.1"/>
    </source>
</evidence>
<dbReference type="PANTHER" id="PTHR42693">
    <property type="entry name" value="ARYLSULFATASE FAMILY MEMBER"/>
    <property type="match status" value="1"/>
</dbReference>
<name>A0A0S8G5E9_UNCT6</name>
<dbReference type="Gene3D" id="3.40.720.10">
    <property type="entry name" value="Alkaline Phosphatase, subunit A"/>
    <property type="match status" value="1"/>
</dbReference>
<dbReference type="InterPro" id="IPR017850">
    <property type="entry name" value="Alkaline_phosphatase_core_sf"/>
</dbReference>
<comment type="similarity">
    <text evidence="1">Belongs to the sulfatase family.</text>
</comment>
<proteinExistence type="inferred from homology"/>
<accession>A0A0S8G5E9</accession>
<dbReference type="InterPro" id="IPR050738">
    <property type="entry name" value="Sulfatase"/>
</dbReference>
<gene>
    <name evidence="3" type="ORF">AMJ82_09445</name>
</gene>
<protein>
    <recommendedName>
        <fullName evidence="2">Sulfatase N-terminal domain-containing protein</fullName>
    </recommendedName>
</protein>
<comment type="caution">
    <text evidence="3">The sequence shown here is derived from an EMBL/GenBank/DDBJ whole genome shotgun (WGS) entry which is preliminary data.</text>
</comment>